<feature type="transmembrane region" description="Helical" evidence="1">
    <location>
        <begin position="184"/>
        <end position="206"/>
    </location>
</feature>
<feature type="transmembrane region" description="Helical" evidence="1">
    <location>
        <begin position="7"/>
        <end position="26"/>
    </location>
</feature>
<keyword evidence="1" id="KW-0472">Membrane</keyword>
<evidence type="ECO:0000313" key="3">
    <source>
        <dbReference type="Proteomes" id="UP000032233"/>
    </source>
</evidence>
<feature type="transmembrane region" description="Helical" evidence="1">
    <location>
        <begin position="66"/>
        <end position="86"/>
    </location>
</feature>
<comment type="caution">
    <text evidence="2">The sequence shown here is derived from an EMBL/GenBank/DDBJ whole genome shotgun (WGS) entry which is preliminary data.</text>
</comment>
<dbReference type="RefSeq" id="WP_044347830.1">
    <property type="nucleotide sequence ID" value="NZ_AZAC01000010.1"/>
</dbReference>
<keyword evidence="3" id="KW-1185">Reference proteome</keyword>
<evidence type="ECO:0008006" key="4">
    <source>
        <dbReference type="Google" id="ProtNLM"/>
    </source>
</evidence>
<dbReference type="Gene3D" id="1.20.1530.20">
    <property type="match status" value="1"/>
</dbReference>
<evidence type="ECO:0000256" key="1">
    <source>
        <dbReference type="SAM" id="Phobius"/>
    </source>
</evidence>
<keyword evidence="1" id="KW-1133">Transmembrane helix</keyword>
<proteinExistence type="predicted"/>
<organism evidence="2 3">
    <name type="scientific">Dethiosulfatarculus sandiegensis</name>
    <dbReference type="NCBI Taxonomy" id="1429043"/>
    <lineage>
        <taxon>Bacteria</taxon>
        <taxon>Pseudomonadati</taxon>
        <taxon>Thermodesulfobacteriota</taxon>
        <taxon>Desulfarculia</taxon>
        <taxon>Desulfarculales</taxon>
        <taxon>Desulfarculaceae</taxon>
        <taxon>Dethiosulfatarculus</taxon>
    </lineage>
</organism>
<dbReference type="InterPro" id="IPR038770">
    <property type="entry name" value="Na+/solute_symporter_sf"/>
</dbReference>
<feature type="transmembrane region" description="Helical" evidence="1">
    <location>
        <begin position="151"/>
        <end position="172"/>
    </location>
</feature>
<keyword evidence="1" id="KW-0812">Transmembrane</keyword>
<dbReference type="EMBL" id="AZAC01000010">
    <property type="protein sequence ID" value="KIX14657.1"/>
    <property type="molecule type" value="Genomic_DNA"/>
</dbReference>
<accession>A0A0D2GIL6</accession>
<gene>
    <name evidence="2" type="ORF">X474_08270</name>
</gene>
<feature type="transmembrane region" description="Helical" evidence="1">
    <location>
        <begin position="251"/>
        <end position="271"/>
    </location>
</feature>
<dbReference type="AlphaFoldDB" id="A0A0D2GIL6"/>
<reference evidence="2 3" key="1">
    <citation type="submission" date="2013-11" db="EMBL/GenBank/DDBJ databases">
        <title>Metagenomic analysis of a methanogenic consortium involved in long chain n-alkane degradation.</title>
        <authorList>
            <person name="Davidova I.A."/>
            <person name="Callaghan A.V."/>
            <person name="Wawrik B."/>
            <person name="Pruitt S."/>
            <person name="Marks C."/>
            <person name="Duncan K.E."/>
            <person name="Suflita J.M."/>
        </authorList>
    </citation>
    <scope>NUCLEOTIDE SEQUENCE [LARGE SCALE GENOMIC DNA]</scope>
    <source>
        <strain evidence="2 3">SPR</strain>
    </source>
</reference>
<dbReference type="Proteomes" id="UP000032233">
    <property type="component" value="Unassembled WGS sequence"/>
</dbReference>
<feature type="transmembrane region" description="Helical" evidence="1">
    <location>
        <begin position="120"/>
        <end position="139"/>
    </location>
</feature>
<evidence type="ECO:0000313" key="2">
    <source>
        <dbReference type="EMBL" id="KIX14657.1"/>
    </source>
</evidence>
<name>A0A0D2GIL6_9BACT</name>
<protein>
    <recommendedName>
        <fullName evidence="4">Bile acid:sodium symporter</fullName>
    </recommendedName>
</protein>
<feature type="transmembrane region" description="Helical" evidence="1">
    <location>
        <begin position="277"/>
        <end position="296"/>
    </location>
</feature>
<feature type="transmembrane region" description="Helical" evidence="1">
    <location>
        <begin position="218"/>
        <end position="239"/>
    </location>
</feature>
<feature type="transmembrane region" description="Helical" evidence="1">
    <location>
        <begin position="32"/>
        <end position="54"/>
    </location>
</feature>
<sequence>MRTKDIGLIIMAFAGMAGGVLFPKIGGAITPYIIFGMMTILFLAFLTLDFNVLIQIKKEHVWEAGFWTILKLIVMPLILWGLTMIIAPQYALPVLLLSGTSVGVTSPFFAAMLGARTTPVLHALVLSSLTVPLTMPALVEVLYGTQMELSFFQMARMLCMVIFVPLVAAFLIKKFSPRLVKALGAVQYYISVCLFLTINMGVFAPYADFLINQQGRLLELTTLAMILGPIFGGAPILAAKMFPERLDGLSGAVGFTYINNVLTVVFSAQFFGPDSTLLAALYMLPLYLMLMPLRWYSQRRACHAA</sequence>
<feature type="transmembrane region" description="Helical" evidence="1">
    <location>
        <begin position="92"/>
        <end position="113"/>
    </location>
</feature>
<dbReference type="InParanoid" id="A0A0D2GIL6"/>
<dbReference type="STRING" id="1429043.X474_08270"/>
<dbReference type="OrthoDB" id="5511091at2"/>